<sequence length="248" mass="27682">MGHTEPMRGTTVIGVIFKNMEAELTPMKQTPIHHAHNPDLLALIPKDAKRIVEIGCSSGALAREYKKTNPTVYYTGIEIDPAYAEVASTFCDRVIALDIENTDPDYLRSELGGDCWVFGDVLEHLRDPWKVLQNIRSSLLPGASLVACIPNAQHWSLQARLAVGDFRYEDSGLLDRTHLRWFTRRTMLDLFRKTGFVVKDARARIFEEPARAAFLPIVRSMALAAGGDGEAAIRDATPLQYVFRVAAE</sequence>
<dbReference type="InterPro" id="IPR029063">
    <property type="entry name" value="SAM-dependent_MTases_sf"/>
</dbReference>
<comment type="caution">
    <text evidence="1">The sequence shown here is derived from an EMBL/GenBank/DDBJ whole genome shotgun (WGS) entry which is preliminary data.</text>
</comment>
<protein>
    <recommendedName>
        <fullName evidence="3">Methyltransferase type 12</fullName>
    </recommendedName>
</protein>
<dbReference type="Gene3D" id="3.40.50.150">
    <property type="entry name" value="Vaccinia Virus protein VP39"/>
    <property type="match status" value="1"/>
</dbReference>
<reference evidence="2" key="1">
    <citation type="submission" date="2017-05" db="EMBL/GenBank/DDBJ databases">
        <title>Complete and WGS of Bordetella genogroups.</title>
        <authorList>
            <person name="Spilker T."/>
            <person name="Lipuma J."/>
        </authorList>
    </citation>
    <scope>NUCLEOTIDE SEQUENCE [LARGE SCALE GENOMIC DNA]</scope>
    <source>
        <strain evidence="2">AU16122</strain>
    </source>
</reference>
<name>A0A261RYW6_9BORD</name>
<dbReference type="PANTHER" id="PTHR43861:SF6">
    <property type="entry name" value="METHYLTRANSFERASE TYPE 11"/>
    <property type="match status" value="1"/>
</dbReference>
<dbReference type="OrthoDB" id="9790457at2"/>
<proteinExistence type="predicted"/>
<dbReference type="Proteomes" id="UP000216020">
    <property type="component" value="Unassembled WGS sequence"/>
</dbReference>
<evidence type="ECO:0008006" key="3">
    <source>
        <dbReference type="Google" id="ProtNLM"/>
    </source>
</evidence>
<gene>
    <name evidence="1" type="ORF">CAL29_16555</name>
</gene>
<dbReference type="RefSeq" id="WP_094854184.1">
    <property type="nucleotide sequence ID" value="NZ_NEVM01000005.1"/>
</dbReference>
<organism evidence="1 2">
    <name type="scientific">Bordetella genomosp. 10</name>
    <dbReference type="NCBI Taxonomy" id="1416804"/>
    <lineage>
        <taxon>Bacteria</taxon>
        <taxon>Pseudomonadati</taxon>
        <taxon>Pseudomonadota</taxon>
        <taxon>Betaproteobacteria</taxon>
        <taxon>Burkholderiales</taxon>
        <taxon>Alcaligenaceae</taxon>
        <taxon>Bordetella</taxon>
    </lineage>
</organism>
<keyword evidence="2" id="KW-1185">Reference proteome</keyword>
<evidence type="ECO:0000313" key="1">
    <source>
        <dbReference type="EMBL" id="OZI29740.1"/>
    </source>
</evidence>
<dbReference type="CDD" id="cd02440">
    <property type="entry name" value="AdoMet_MTases"/>
    <property type="match status" value="1"/>
</dbReference>
<dbReference type="SUPFAM" id="SSF53335">
    <property type="entry name" value="S-adenosyl-L-methionine-dependent methyltransferases"/>
    <property type="match status" value="1"/>
</dbReference>
<dbReference type="PANTHER" id="PTHR43861">
    <property type="entry name" value="TRANS-ACONITATE 2-METHYLTRANSFERASE-RELATED"/>
    <property type="match status" value="1"/>
</dbReference>
<evidence type="ECO:0000313" key="2">
    <source>
        <dbReference type="Proteomes" id="UP000216020"/>
    </source>
</evidence>
<accession>A0A261RYW6</accession>
<dbReference type="EMBL" id="NEVM01000005">
    <property type="protein sequence ID" value="OZI29740.1"/>
    <property type="molecule type" value="Genomic_DNA"/>
</dbReference>
<dbReference type="Pfam" id="PF13489">
    <property type="entry name" value="Methyltransf_23"/>
    <property type="match status" value="1"/>
</dbReference>
<dbReference type="AlphaFoldDB" id="A0A261RYW6"/>